<dbReference type="AlphaFoldDB" id="A0A0E9Q2E2"/>
<name>A0A0E9Q2E2_ANGAN</name>
<reference evidence="1" key="1">
    <citation type="submission" date="2014-11" db="EMBL/GenBank/DDBJ databases">
        <authorList>
            <person name="Amaro Gonzalez C."/>
        </authorList>
    </citation>
    <scope>NUCLEOTIDE SEQUENCE</scope>
</reference>
<protein>
    <submittedName>
        <fullName evidence="1">Uncharacterized protein</fullName>
    </submittedName>
</protein>
<sequence>MTMSLVCCPPSSSVFNWPKCNIERNPCLEFSSISGKCKNP</sequence>
<organism evidence="1">
    <name type="scientific">Anguilla anguilla</name>
    <name type="common">European freshwater eel</name>
    <name type="synonym">Muraena anguilla</name>
    <dbReference type="NCBI Taxonomy" id="7936"/>
    <lineage>
        <taxon>Eukaryota</taxon>
        <taxon>Metazoa</taxon>
        <taxon>Chordata</taxon>
        <taxon>Craniata</taxon>
        <taxon>Vertebrata</taxon>
        <taxon>Euteleostomi</taxon>
        <taxon>Actinopterygii</taxon>
        <taxon>Neopterygii</taxon>
        <taxon>Teleostei</taxon>
        <taxon>Anguilliformes</taxon>
        <taxon>Anguillidae</taxon>
        <taxon>Anguilla</taxon>
    </lineage>
</organism>
<reference evidence="1" key="2">
    <citation type="journal article" date="2015" name="Fish Shellfish Immunol.">
        <title>Early steps in the European eel (Anguilla anguilla)-Vibrio vulnificus interaction in the gills: Role of the RtxA13 toxin.</title>
        <authorList>
            <person name="Callol A."/>
            <person name="Pajuelo D."/>
            <person name="Ebbesson L."/>
            <person name="Teles M."/>
            <person name="MacKenzie S."/>
            <person name="Amaro C."/>
        </authorList>
    </citation>
    <scope>NUCLEOTIDE SEQUENCE</scope>
</reference>
<proteinExistence type="predicted"/>
<accession>A0A0E9Q2E2</accession>
<dbReference type="EMBL" id="GBXM01098072">
    <property type="protein sequence ID" value="JAH10505.1"/>
    <property type="molecule type" value="Transcribed_RNA"/>
</dbReference>
<evidence type="ECO:0000313" key="1">
    <source>
        <dbReference type="EMBL" id="JAH10505.1"/>
    </source>
</evidence>